<dbReference type="AlphaFoldDB" id="A0A7X2V5K3"/>
<evidence type="ECO:0000313" key="3">
    <source>
        <dbReference type="Proteomes" id="UP000434639"/>
    </source>
</evidence>
<dbReference type="SUPFAM" id="SSF51735">
    <property type="entry name" value="NAD(P)-binding Rossmann-fold domains"/>
    <property type="match status" value="1"/>
</dbReference>
<dbReference type="RefSeq" id="WP_155113410.1">
    <property type="nucleotide sequence ID" value="NZ_WMIB01000020.1"/>
</dbReference>
<reference evidence="2 3" key="1">
    <citation type="journal article" date="2017" name="Int. J. Syst. Evol. Microbiol.">
        <title>Bacillus mangrovi sp. nov., isolated from a sediment sample from a mangrove forest.</title>
        <authorList>
            <person name="Gupta V."/>
            <person name="Singh P.K."/>
            <person name="Korpole S."/>
            <person name="Tanuku N.R.S."/>
            <person name="Pinnaka A.K."/>
        </authorList>
    </citation>
    <scope>NUCLEOTIDE SEQUENCE [LARGE SCALE GENOMIC DNA]</scope>
    <source>
        <strain evidence="2 3">KCTC 33872</strain>
    </source>
</reference>
<organism evidence="2 3">
    <name type="scientific">Metabacillus mangrovi</name>
    <dbReference type="NCBI Taxonomy" id="1491830"/>
    <lineage>
        <taxon>Bacteria</taxon>
        <taxon>Bacillati</taxon>
        <taxon>Bacillota</taxon>
        <taxon>Bacilli</taxon>
        <taxon>Bacillales</taxon>
        <taxon>Bacillaceae</taxon>
        <taxon>Metabacillus</taxon>
    </lineage>
</organism>
<dbReference type="InterPro" id="IPR008030">
    <property type="entry name" value="NmrA-like"/>
</dbReference>
<feature type="domain" description="NmrA-like" evidence="1">
    <location>
        <begin position="117"/>
        <end position="236"/>
    </location>
</feature>
<evidence type="ECO:0000313" key="2">
    <source>
        <dbReference type="EMBL" id="MTH54897.1"/>
    </source>
</evidence>
<keyword evidence="3" id="KW-1185">Reference proteome</keyword>
<dbReference type="Gene3D" id="3.90.25.10">
    <property type="entry name" value="UDP-galactose 4-epimerase, domain 1"/>
    <property type="match status" value="1"/>
</dbReference>
<proteinExistence type="predicted"/>
<dbReference type="OrthoDB" id="339107at2"/>
<accession>A0A7X2V5K3</accession>
<dbReference type="Gene3D" id="3.40.50.720">
    <property type="entry name" value="NAD(P)-binding Rossmann-like Domain"/>
    <property type="match status" value="1"/>
</dbReference>
<dbReference type="EMBL" id="WMIB01000020">
    <property type="protein sequence ID" value="MTH54897.1"/>
    <property type="molecule type" value="Genomic_DNA"/>
</dbReference>
<protein>
    <submittedName>
        <fullName evidence="2">NAD(P)H-binding protein</fullName>
    </submittedName>
</protein>
<evidence type="ECO:0000259" key="1">
    <source>
        <dbReference type="Pfam" id="PF05368"/>
    </source>
</evidence>
<dbReference type="InterPro" id="IPR051604">
    <property type="entry name" value="Ergot_Alk_Oxidoreductase"/>
</dbReference>
<dbReference type="Proteomes" id="UP000434639">
    <property type="component" value="Unassembled WGS sequence"/>
</dbReference>
<comment type="caution">
    <text evidence="2">The sequence shown here is derived from an EMBL/GenBank/DDBJ whole genome shotgun (WGS) entry which is preliminary data.</text>
</comment>
<dbReference type="PANTHER" id="PTHR43162:SF1">
    <property type="entry name" value="PRESTALK A DIFFERENTIATION PROTEIN A"/>
    <property type="match status" value="1"/>
</dbReference>
<dbReference type="InterPro" id="IPR036291">
    <property type="entry name" value="NAD(P)-bd_dom_sf"/>
</dbReference>
<dbReference type="PANTHER" id="PTHR43162">
    <property type="match status" value="1"/>
</dbReference>
<sequence>MTILLTGGTGTTGSRIASKLLERGYSIRIASRSVPRLAGAEHVSFDWHSGQFPAELFNGIEKLYLVAPVGVLDPLPAVLPFLEKALNSGVKRVVMLGAAIVPDDGQVFGKLQLAVKQLAPEYAILRPSYFMENFLAPHHLRTIKSENKIWSAAGDGKIGFVSADDIAEVGVRAMIDQEPHNTSHIITGPEALSYSEAVSIIGHEAGTPIQYGNMPLSQYEQAMVQGGLTPEYAAFMAGLEEEISNGAEDRVTNTVETVIGKKPVSLSEFAGAHREGWG</sequence>
<name>A0A7X2V5K3_9BACI</name>
<gene>
    <name evidence="2" type="ORF">GKZ89_15955</name>
</gene>
<dbReference type="Pfam" id="PF05368">
    <property type="entry name" value="NmrA"/>
    <property type="match status" value="1"/>
</dbReference>